<reference evidence="2 3" key="1">
    <citation type="submission" date="2005-11" db="EMBL/GenBank/DDBJ databases">
        <title>The complete genome sequence of Lawsonia intracellularis: the causative agent of proliferative enteropathy.</title>
        <authorList>
            <person name="Kaur K."/>
            <person name="Zhang Q."/>
            <person name="Beckler D."/>
            <person name="Munir S."/>
            <person name="Li L."/>
            <person name="Kinsley K."/>
            <person name="Herron L."/>
            <person name="Peterson A."/>
            <person name="May B."/>
            <person name="Singh S."/>
            <person name="Gebhart C."/>
            <person name="Kapur V."/>
        </authorList>
    </citation>
    <scope>NUCLEOTIDE SEQUENCE [LARGE SCALE GENOMIC DNA]</scope>
    <source>
        <strain evidence="2 3">PHE/MN1-00</strain>
        <plasmid evidence="3">pLaw2</plasmid>
    </source>
</reference>
<feature type="domain" description="HD" evidence="1">
    <location>
        <begin position="52"/>
        <end position="89"/>
    </location>
</feature>
<accession>Q1MP00</accession>
<dbReference type="InterPro" id="IPR050135">
    <property type="entry name" value="dGTPase-like"/>
</dbReference>
<evidence type="ECO:0000259" key="1">
    <source>
        <dbReference type="Pfam" id="PF01966"/>
    </source>
</evidence>
<dbReference type="GO" id="GO:0006203">
    <property type="term" value="P:dGTP catabolic process"/>
    <property type="evidence" value="ECO:0007669"/>
    <property type="project" value="TreeGrafter"/>
</dbReference>
<dbReference type="CDD" id="cd00077">
    <property type="entry name" value="HDc"/>
    <property type="match status" value="1"/>
</dbReference>
<keyword evidence="3" id="KW-1185">Reference proteome</keyword>
<proteinExistence type="predicted"/>
<sequence>MGTVTIQTVWGECTFEHPILKKIIEHNTLQRLKYVDQSGPITYFGYMPYFNRYEHSIGVLALLQKANAPLNEQVAGLLHDVSHTVFSHIADHLLYKSNLEKSYQDTIHLKFLKTMHVQKVTEPYGIFLKDLDPDNPSYSALEQPLPNLCADRIQYLLHTGVIVEKISCNQAKMVIDNLKFQDGIWFFLNKKPAKIIGMLSLEFTQELYGAPWNFAFYEYFTEILKEALKIKLITLSEIKYGTDKNVLHLLESSNNKFINKGMKHLKDVHNIFKEYPFGQGELNIKPKFRGVDPLIKVGENFVRLSAIDPNFKEKFEEVKKWCNTGYGIRFVITK</sequence>
<dbReference type="GO" id="GO:0008832">
    <property type="term" value="F:dGTPase activity"/>
    <property type="evidence" value="ECO:0007669"/>
    <property type="project" value="TreeGrafter"/>
</dbReference>
<dbReference type="HOGENOM" id="CLU_056050_0_0_7"/>
<dbReference type="PANTHER" id="PTHR11373:SF4">
    <property type="entry name" value="DEOXYNUCLEOSIDE TRIPHOSPHATE TRIPHOSPHOHYDROLASE SAMHD1"/>
    <property type="match status" value="1"/>
</dbReference>
<protein>
    <recommendedName>
        <fullName evidence="1">HD domain-containing protein</fullName>
    </recommendedName>
</protein>
<name>Q1MP00_LAWIP</name>
<dbReference type="Pfam" id="PF01966">
    <property type="entry name" value="HD"/>
    <property type="match status" value="1"/>
</dbReference>
<dbReference type="eggNOG" id="COG1078">
    <property type="taxonomic scope" value="Bacteria"/>
</dbReference>
<geneLocation type="plasmid" evidence="3">
    <name>pLaw2</name>
</geneLocation>
<keyword evidence="2" id="KW-0614">Plasmid</keyword>
<dbReference type="AlphaFoldDB" id="Q1MP00"/>
<organism evidence="2 3">
    <name type="scientific">Lawsonia intracellularis (strain PHE/MN1-00)</name>
    <dbReference type="NCBI Taxonomy" id="363253"/>
    <lineage>
        <taxon>Bacteria</taxon>
        <taxon>Pseudomonadati</taxon>
        <taxon>Thermodesulfobacteriota</taxon>
        <taxon>Desulfovibrionia</taxon>
        <taxon>Desulfovibrionales</taxon>
        <taxon>Desulfovibrionaceae</taxon>
        <taxon>Lawsonia</taxon>
    </lineage>
</organism>
<dbReference type="InterPro" id="IPR003607">
    <property type="entry name" value="HD/PDEase_dom"/>
</dbReference>
<dbReference type="InterPro" id="IPR006674">
    <property type="entry name" value="HD_domain"/>
</dbReference>
<dbReference type="PANTHER" id="PTHR11373">
    <property type="entry name" value="DEOXYNUCLEOSIDE TRIPHOSPHATE TRIPHOSPHOHYDROLASE"/>
    <property type="match status" value="1"/>
</dbReference>
<evidence type="ECO:0000313" key="2">
    <source>
        <dbReference type="EMBL" id="CAJ53904.1"/>
    </source>
</evidence>
<gene>
    <name evidence="2" type="ordered locus">LIB005</name>
</gene>
<evidence type="ECO:0000313" key="3">
    <source>
        <dbReference type="Proteomes" id="UP000002430"/>
    </source>
</evidence>
<dbReference type="KEGG" id="lip:LIB005"/>
<dbReference type="SUPFAM" id="SSF109604">
    <property type="entry name" value="HD-domain/PDEase-like"/>
    <property type="match status" value="1"/>
</dbReference>
<dbReference type="Gene3D" id="1.10.3210.10">
    <property type="entry name" value="Hypothetical protein af1432"/>
    <property type="match status" value="1"/>
</dbReference>
<dbReference type="Proteomes" id="UP000002430">
    <property type="component" value="Plasmid 2"/>
</dbReference>
<dbReference type="EMBL" id="AM180254">
    <property type="protein sequence ID" value="CAJ53904.1"/>
    <property type="molecule type" value="Genomic_DNA"/>
</dbReference>